<feature type="binding site" evidence="4">
    <location>
        <position position="87"/>
    </location>
    <ligand>
        <name>substrate</name>
    </ligand>
</feature>
<dbReference type="EMBL" id="MWPV01000003">
    <property type="protein sequence ID" value="OUL57721.1"/>
    <property type="molecule type" value="Genomic_DNA"/>
</dbReference>
<feature type="binding site" evidence="4">
    <location>
        <position position="124"/>
    </location>
    <ligand>
        <name>substrate</name>
    </ligand>
</feature>
<evidence type="ECO:0000256" key="1">
    <source>
        <dbReference type="ARBA" id="ARBA00022490"/>
    </source>
</evidence>
<comment type="caution">
    <text evidence="4">Lacks conserved residue(s) required for the propagation of feature annotation.</text>
</comment>
<comment type="caution">
    <text evidence="5">The sequence shown here is derived from an EMBL/GenBank/DDBJ whole genome shotgun (WGS) entry which is preliminary data.</text>
</comment>
<dbReference type="OrthoDB" id="9789493at2"/>
<feature type="binding site" evidence="4">
    <location>
        <position position="182"/>
    </location>
    <ligand>
        <name>substrate</name>
    </ligand>
</feature>
<gene>
    <name evidence="4" type="primary">ubiC</name>
    <name evidence="5" type="ORF">B1199_11725</name>
</gene>
<comment type="function">
    <text evidence="4">Removes the pyruvyl group from chorismate, with concomitant aromatization of the ring, to provide 4-hydroxybenzoate (4HB) for the ubiquinone pathway.</text>
</comment>
<comment type="similarity">
    <text evidence="4">Belongs to the UbiC family.</text>
</comment>
<dbReference type="UniPathway" id="UPA00232"/>
<dbReference type="InterPro" id="IPR007440">
    <property type="entry name" value="Chorismate--pyruvate_lyase"/>
</dbReference>
<dbReference type="EC" id="4.1.3.40" evidence="4"/>
<name>A0A244CQ34_PSEDV</name>
<dbReference type="GO" id="GO:0008813">
    <property type="term" value="F:chorismate lyase activity"/>
    <property type="evidence" value="ECO:0007669"/>
    <property type="project" value="UniProtKB-UniRule"/>
</dbReference>
<dbReference type="PANTHER" id="PTHR38683:SF1">
    <property type="entry name" value="CHORISMATE PYRUVATE-LYASE"/>
    <property type="match status" value="1"/>
</dbReference>
<dbReference type="Proteomes" id="UP000194841">
    <property type="component" value="Unassembled WGS sequence"/>
</dbReference>
<keyword evidence="3 4" id="KW-0456">Lyase</keyword>
<protein>
    <recommendedName>
        <fullName evidence="4">Probable chorismate pyruvate-lyase</fullName>
        <shortName evidence="4">CL</shortName>
        <shortName evidence="4">CPL</shortName>
        <ecNumber evidence="4">4.1.3.40</ecNumber>
    </recommendedName>
</protein>
<dbReference type="GO" id="GO:0006744">
    <property type="term" value="P:ubiquinone biosynthetic process"/>
    <property type="evidence" value="ECO:0007669"/>
    <property type="project" value="UniProtKB-UniRule"/>
</dbReference>
<dbReference type="AlphaFoldDB" id="A0A244CQ34"/>
<dbReference type="SUPFAM" id="SSF64288">
    <property type="entry name" value="Chorismate lyase-like"/>
    <property type="match status" value="1"/>
</dbReference>
<comment type="subcellular location">
    <subcellularLocation>
        <location evidence="4">Cytoplasm</location>
    </subcellularLocation>
</comment>
<evidence type="ECO:0000256" key="3">
    <source>
        <dbReference type="ARBA" id="ARBA00023239"/>
    </source>
</evidence>
<evidence type="ECO:0000313" key="6">
    <source>
        <dbReference type="Proteomes" id="UP000194841"/>
    </source>
</evidence>
<keyword evidence="6" id="KW-1185">Reference proteome</keyword>
<keyword evidence="4" id="KW-0670">Pyruvate</keyword>
<dbReference type="GO" id="GO:0042866">
    <property type="term" value="P:pyruvate biosynthetic process"/>
    <property type="evidence" value="ECO:0007669"/>
    <property type="project" value="UniProtKB-UniRule"/>
</dbReference>
<dbReference type="Gene3D" id="3.40.1410.10">
    <property type="entry name" value="Chorismate lyase-like"/>
    <property type="match status" value="1"/>
</dbReference>
<sequence>MIRLLLFRYRVVFEFPLPLTNNWLPKTAFELNLKQQNWLLSEGSLTAKLKSSFVDFSVEILSEKKQELTLEQASFMKPHQQGMYTFREVILRCDNQAQIYAQSWIPDALLSADAQLAQLGSKPLGEYLFRHPELMRNEIQVAQFDESHPIIDLACSLHLSKQPCLGRRSIFSLFGYQVMVCEVFLPQSVLY</sequence>
<dbReference type="Pfam" id="PF04345">
    <property type="entry name" value="Chor_lyase"/>
    <property type="match status" value="1"/>
</dbReference>
<dbReference type="PANTHER" id="PTHR38683">
    <property type="entry name" value="CHORISMATE PYRUVATE-LYASE"/>
    <property type="match status" value="1"/>
</dbReference>
<dbReference type="HAMAP" id="MF_01632">
    <property type="entry name" value="UbiC"/>
    <property type="match status" value="1"/>
</dbReference>
<evidence type="ECO:0000256" key="4">
    <source>
        <dbReference type="HAMAP-Rule" id="MF_01632"/>
    </source>
</evidence>
<proteinExistence type="inferred from homology"/>
<reference evidence="5 6" key="1">
    <citation type="submission" date="2017-02" db="EMBL/GenBank/DDBJ databases">
        <title>Pseudoalteromonas ulvae TC14 Genome.</title>
        <authorList>
            <person name="Molmeret M."/>
        </authorList>
    </citation>
    <scope>NUCLEOTIDE SEQUENCE [LARGE SCALE GENOMIC DNA]</scope>
    <source>
        <strain evidence="5">TC14</strain>
    </source>
</reference>
<evidence type="ECO:0000256" key="2">
    <source>
        <dbReference type="ARBA" id="ARBA00022688"/>
    </source>
</evidence>
<dbReference type="InterPro" id="IPR028978">
    <property type="entry name" value="Chorismate_lyase_/UTRA_dom_sf"/>
</dbReference>
<dbReference type="GO" id="GO:0005829">
    <property type="term" value="C:cytosol"/>
    <property type="evidence" value="ECO:0007669"/>
    <property type="project" value="TreeGrafter"/>
</dbReference>
<keyword evidence="2 4" id="KW-0831">Ubiquinone biosynthesis</keyword>
<evidence type="ECO:0000313" key="5">
    <source>
        <dbReference type="EMBL" id="OUL57721.1"/>
    </source>
</evidence>
<accession>A0A244CQ34</accession>
<comment type="pathway">
    <text evidence="4">Cofactor biosynthesis; ubiquinone biosynthesis.</text>
</comment>
<comment type="catalytic activity">
    <reaction evidence="4">
        <text>chorismate = 4-hydroxybenzoate + pyruvate</text>
        <dbReference type="Rhea" id="RHEA:16505"/>
        <dbReference type="ChEBI" id="CHEBI:15361"/>
        <dbReference type="ChEBI" id="CHEBI:17879"/>
        <dbReference type="ChEBI" id="CHEBI:29748"/>
        <dbReference type="EC" id="4.1.3.40"/>
    </reaction>
</comment>
<keyword evidence="1 4" id="KW-0963">Cytoplasm</keyword>
<organism evidence="5 6">
    <name type="scientific">Pseudoalteromonas ulvae</name>
    <dbReference type="NCBI Taxonomy" id="107327"/>
    <lineage>
        <taxon>Bacteria</taxon>
        <taxon>Pseudomonadati</taxon>
        <taxon>Pseudomonadota</taxon>
        <taxon>Gammaproteobacteria</taxon>
        <taxon>Alteromonadales</taxon>
        <taxon>Pseudoalteromonadaceae</taxon>
        <taxon>Pseudoalteromonas</taxon>
    </lineage>
</organism>